<evidence type="ECO:0000256" key="1">
    <source>
        <dbReference type="SAM" id="Phobius"/>
    </source>
</evidence>
<dbReference type="EMBL" id="CVRI01000041">
    <property type="protein sequence ID" value="CRK95407.1"/>
    <property type="molecule type" value="Genomic_DNA"/>
</dbReference>
<keyword evidence="1" id="KW-1133">Transmembrane helix</keyword>
<reference evidence="2 3" key="1">
    <citation type="submission" date="2015-04" db="EMBL/GenBank/DDBJ databases">
        <authorList>
            <person name="Syromyatnikov M.Y."/>
            <person name="Popov V.N."/>
        </authorList>
    </citation>
    <scope>NUCLEOTIDE SEQUENCE [LARGE SCALE GENOMIC DNA]</scope>
</reference>
<evidence type="ECO:0000313" key="2">
    <source>
        <dbReference type="EMBL" id="CRK95407.1"/>
    </source>
</evidence>
<name>A0A1J1I4Y9_9DIPT</name>
<accession>A0A1J1I4Y9</accession>
<proteinExistence type="predicted"/>
<gene>
    <name evidence="2" type="primary">putative CG43740</name>
    <name evidence="2" type="ORF">CLUMA_CG008728</name>
</gene>
<keyword evidence="3" id="KW-1185">Reference proteome</keyword>
<organism evidence="2 3">
    <name type="scientific">Clunio marinus</name>
    <dbReference type="NCBI Taxonomy" id="568069"/>
    <lineage>
        <taxon>Eukaryota</taxon>
        <taxon>Metazoa</taxon>
        <taxon>Ecdysozoa</taxon>
        <taxon>Arthropoda</taxon>
        <taxon>Hexapoda</taxon>
        <taxon>Insecta</taxon>
        <taxon>Pterygota</taxon>
        <taxon>Neoptera</taxon>
        <taxon>Endopterygota</taxon>
        <taxon>Diptera</taxon>
        <taxon>Nematocera</taxon>
        <taxon>Chironomoidea</taxon>
        <taxon>Chironomidae</taxon>
        <taxon>Clunio</taxon>
    </lineage>
</organism>
<dbReference type="AlphaFoldDB" id="A0A1J1I4Y9"/>
<feature type="transmembrane region" description="Helical" evidence="1">
    <location>
        <begin position="47"/>
        <end position="69"/>
    </location>
</feature>
<protein>
    <submittedName>
        <fullName evidence="2">CLUMA_CG008728, isoform A</fullName>
    </submittedName>
</protein>
<keyword evidence="1" id="KW-0812">Transmembrane</keyword>
<evidence type="ECO:0000313" key="3">
    <source>
        <dbReference type="Proteomes" id="UP000183832"/>
    </source>
</evidence>
<sequence length="146" mass="17084">MEILKYFNTTKNYDKENDINLETISSFSRQQNSSIKIVYATVSPESVVVPIVSCIFAFPFIALLALLFLRKCSKACRRFSSRNENYQDQNEDSIHFNRIHRHTTRKPIYLYSCNLSREISSKDLETVIEESSEQELADLRQTFNLE</sequence>
<keyword evidence="1" id="KW-0472">Membrane</keyword>
<dbReference type="Proteomes" id="UP000183832">
    <property type="component" value="Unassembled WGS sequence"/>
</dbReference>